<dbReference type="InterPro" id="IPR005021">
    <property type="entry name" value="Terminase_largesu-like"/>
</dbReference>
<proteinExistence type="predicted"/>
<feature type="domain" description="Terminase large subunit-like ATPase" evidence="1">
    <location>
        <begin position="94"/>
        <end position="250"/>
    </location>
</feature>
<dbReference type="PANTHER" id="PTHR41287:SF1">
    <property type="entry name" value="PROTEIN YMFN"/>
    <property type="match status" value="1"/>
</dbReference>
<feature type="domain" description="Terminase large subunit-like endonuclease" evidence="2">
    <location>
        <begin position="257"/>
        <end position="545"/>
    </location>
</feature>
<evidence type="ECO:0000259" key="2">
    <source>
        <dbReference type="Pfam" id="PF20441"/>
    </source>
</evidence>
<dbReference type="AlphaFoldDB" id="A0A160MA06"/>
<dbReference type="Proteomes" id="UP000077856">
    <property type="component" value="Chromosome"/>
</dbReference>
<dbReference type="GO" id="GO:0004519">
    <property type="term" value="F:endonuclease activity"/>
    <property type="evidence" value="ECO:0007669"/>
    <property type="project" value="InterPro"/>
</dbReference>
<dbReference type="Gene3D" id="3.40.50.300">
    <property type="entry name" value="P-loop containing nucleotide triphosphate hydrolases"/>
    <property type="match status" value="1"/>
</dbReference>
<evidence type="ECO:0000259" key="1">
    <source>
        <dbReference type="Pfam" id="PF03354"/>
    </source>
</evidence>
<dbReference type="EMBL" id="CP015506">
    <property type="protein sequence ID" value="AND39540.1"/>
    <property type="molecule type" value="Genomic_DNA"/>
</dbReference>
<sequence>MDSIKESKAYKYCKWCLEEDNDYVGIYVKKQAEQWLEIADGNNGEACIDEEMYKKVCGILKLMVHPDLGCSIYEGMERYQWFFVTATLCTINKADNSRYFESSLLEISRKNYKTFGSAIVFIVGMLLEPKFSRFYSVAPDYKLSSELKVAVKKIIKSSPALENRFKIKRDMIECKLTDIEYTPLAYSNDKMDGKLANIFLADEAGVLDDYPIEAMRSSQITLKDKLGIIISTQYPNDNNVMITEIDYAKRVLDGLVENKRYFSLLYEPDENIKKQWETNDLVIYQSNPVAVDNEKVFKAIVDKRTMAILYESKRENYLCKHNNIKYKGLGADGYVSSDQIKACKADQEWDWNGKDVYIGADGAESFDNSSICMLGYDEETGVVHSKTWCFIQEDYIEEKSKRERFNYQKSIEAGNTIVCGDTVLDYAHFEQFVVDLQYEYGVNIVGIGFDIRNLRNSAQKWERDHDLLPIEVKQHSTVLHPTIKWLKELILEQKFSYYNNLVYENNFTNCRITEDTNLNKYINKKVSVKTAGKVDMVFATINALYLLQQDVIFNSGGGWTAQVI</sequence>
<gene>
    <name evidence="3" type="ORF">A361_10480</name>
</gene>
<name>A0A160MA06_9BACI</name>
<reference evidence="3 4" key="1">
    <citation type="submission" date="2016-04" db="EMBL/GenBank/DDBJ databases">
        <title>Complete genome sequence of Bacillus oceanisediminis strain 2691.</title>
        <authorList>
            <person name="Jeong H."/>
            <person name="Kim H.J."/>
            <person name="Lee D.-W."/>
        </authorList>
    </citation>
    <scope>NUCLEOTIDE SEQUENCE [LARGE SCALE GENOMIC DNA]</scope>
    <source>
        <strain evidence="3 4">2691</strain>
    </source>
</reference>
<organism evidence="3 4">
    <name type="scientific">Cytobacillus oceanisediminis 2691</name>
    <dbReference type="NCBI Taxonomy" id="1196031"/>
    <lineage>
        <taxon>Bacteria</taxon>
        <taxon>Bacillati</taxon>
        <taxon>Bacillota</taxon>
        <taxon>Bacilli</taxon>
        <taxon>Bacillales</taxon>
        <taxon>Bacillaceae</taxon>
        <taxon>Cytobacillus</taxon>
    </lineage>
</organism>
<dbReference type="KEGG" id="bon:A361_10480"/>
<dbReference type="RefSeq" id="WP_019381853.1">
    <property type="nucleotide sequence ID" value="NZ_CP015506.1"/>
</dbReference>
<protein>
    <submittedName>
        <fullName evidence="3">Terminase</fullName>
    </submittedName>
</protein>
<dbReference type="PANTHER" id="PTHR41287">
    <property type="match status" value="1"/>
</dbReference>
<evidence type="ECO:0000313" key="4">
    <source>
        <dbReference type="Proteomes" id="UP000077856"/>
    </source>
</evidence>
<dbReference type="eggNOG" id="COG4626">
    <property type="taxonomic scope" value="Bacteria"/>
</dbReference>
<dbReference type="Pfam" id="PF03354">
    <property type="entry name" value="TerL_ATPase"/>
    <property type="match status" value="1"/>
</dbReference>
<dbReference type="InterPro" id="IPR046461">
    <property type="entry name" value="TerL_ATPase"/>
</dbReference>
<accession>A0A160MA06</accession>
<dbReference type="InterPro" id="IPR046462">
    <property type="entry name" value="TerL_nuclease"/>
</dbReference>
<evidence type="ECO:0000313" key="3">
    <source>
        <dbReference type="EMBL" id="AND39540.1"/>
    </source>
</evidence>
<dbReference type="Pfam" id="PF20441">
    <property type="entry name" value="TerL_nuclease"/>
    <property type="match status" value="1"/>
</dbReference>
<dbReference type="InterPro" id="IPR027417">
    <property type="entry name" value="P-loop_NTPase"/>
</dbReference>
<dbReference type="STRING" id="1196031.A361_10480"/>